<dbReference type="AlphaFoldDB" id="A0A931FA76"/>
<dbReference type="InterPro" id="IPR003156">
    <property type="entry name" value="DHHA1_dom"/>
</dbReference>
<dbReference type="Proteomes" id="UP000621436">
    <property type="component" value="Unassembled WGS sequence"/>
</dbReference>
<dbReference type="InterPro" id="IPR038763">
    <property type="entry name" value="DHH_sf"/>
</dbReference>
<dbReference type="SUPFAM" id="SSF64182">
    <property type="entry name" value="DHH phosphoesterases"/>
    <property type="match status" value="1"/>
</dbReference>
<feature type="domain" description="DHHA1" evidence="2">
    <location>
        <begin position="230"/>
        <end position="324"/>
    </location>
</feature>
<dbReference type="PANTHER" id="PTHR47618">
    <property type="entry name" value="BIFUNCTIONAL OLIGORIBONUCLEASE AND PAP PHOSPHATASE NRNA"/>
    <property type="match status" value="1"/>
</dbReference>
<dbReference type="InterPro" id="IPR001667">
    <property type="entry name" value="DDH_dom"/>
</dbReference>
<dbReference type="Pfam" id="PF02272">
    <property type="entry name" value="DHHA1"/>
    <property type="match status" value="1"/>
</dbReference>
<evidence type="ECO:0000313" key="3">
    <source>
        <dbReference type="EMBL" id="MBF8436662.1"/>
    </source>
</evidence>
<dbReference type="RefSeq" id="WP_270453570.1">
    <property type="nucleotide sequence ID" value="NZ_JADPIE010000003.1"/>
</dbReference>
<dbReference type="Pfam" id="PF01368">
    <property type="entry name" value="DHH"/>
    <property type="match status" value="1"/>
</dbReference>
<feature type="domain" description="DDH" evidence="1">
    <location>
        <begin position="25"/>
        <end position="166"/>
    </location>
</feature>
<reference evidence="3" key="1">
    <citation type="submission" date="2020-11" db="EMBL/GenBank/DDBJ databases">
        <title>Halonatronomonas betainensis gen. nov., sp. nov. a novel haloalkaliphilic representative of the family Halanaerobiacae capable of betaine degradation.</title>
        <authorList>
            <person name="Boltyanskaya Y."/>
            <person name="Kevbrin V."/>
            <person name="Detkova E."/>
            <person name="Grouzdev D.S."/>
            <person name="Koziaeva V."/>
            <person name="Zhilina T."/>
        </authorList>
    </citation>
    <scope>NUCLEOTIDE SEQUENCE</scope>
    <source>
        <strain evidence="3">Z-7014</strain>
    </source>
</reference>
<accession>A0A931FA76</accession>
<keyword evidence="4" id="KW-1185">Reference proteome</keyword>
<evidence type="ECO:0000313" key="4">
    <source>
        <dbReference type="Proteomes" id="UP000621436"/>
    </source>
</evidence>
<evidence type="ECO:0000259" key="1">
    <source>
        <dbReference type="Pfam" id="PF01368"/>
    </source>
</evidence>
<protein>
    <submittedName>
        <fullName evidence="3">Bifunctional oligoribonuclease/PAP phosphatase NrnA</fullName>
    </submittedName>
</protein>
<dbReference type="InterPro" id="IPR051319">
    <property type="entry name" value="Oligoribo/pAp-PDE_c-di-AMP_PDE"/>
</dbReference>
<sequence>MKKTTKKSNNISQVANFIAAWDSFLLIGHEDPDGDCLGSIFSLGLLLKDLDKEVKIGLYKPLNDKYAFINNNLGLDYFIIDESTKINDNNAIIALDSSDSKRLGPAKDLLNNNKVLNIDHHIDNKHFGDLNYISPDSAATGQIIYEIADYMKWKINKDIAYYIAVAVLSDTGFLRYSNTDRSVLQLIDQMMAKGVNIYEINRDLYGRENPKTLKLIGRALNNLNILEDEKIAYLYLEKKDYEELDADYEDKEGIVNFARDIDNIEVGILFNEEDDRIKVSLRSNDYYPVNELAAEFGGGGHPNAAGCGINMDLKTAIEKVINKAIEINQDLRR</sequence>
<dbReference type="Gene3D" id="3.90.1640.10">
    <property type="entry name" value="inorganic pyrophosphatase (n-terminal core)"/>
    <property type="match status" value="1"/>
</dbReference>
<proteinExistence type="predicted"/>
<evidence type="ECO:0000259" key="2">
    <source>
        <dbReference type="Pfam" id="PF02272"/>
    </source>
</evidence>
<organism evidence="3 4">
    <name type="scientific">Halonatronomonas betaini</name>
    <dbReference type="NCBI Taxonomy" id="2778430"/>
    <lineage>
        <taxon>Bacteria</taxon>
        <taxon>Bacillati</taxon>
        <taxon>Bacillota</taxon>
        <taxon>Clostridia</taxon>
        <taxon>Halanaerobiales</taxon>
        <taxon>Halarsenatibacteraceae</taxon>
        <taxon>Halonatronomonas</taxon>
    </lineage>
</organism>
<dbReference type="EMBL" id="JADPIE010000003">
    <property type="protein sequence ID" value="MBF8436662.1"/>
    <property type="molecule type" value="Genomic_DNA"/>
</dbReference>
<dbReference type="GO" id="GO:0003676">
    <property type="term" value="F:nucleic acid binding"/>
    <property type="evidence" value="ECO:0007669"/>
    <property type="project" value="InterPro"/>
</dbReference>
<comment type="caution">
    <text evidence="3">The sequence shown here is derived from an EMBL/GenBank/DDBJ whole genome shotgun (WGS) entry which is preliminary data.</text>
</comment>
<name>A0A931FA76_9FIRM</name>
<gene>
    <name evidence="3" type="ORF">I0Q91_06220</name>
</gene>
<dbReference type="Gene3D" id="3.10.310.30">
    <property type="match status" value="1"/>
</dbReference>
<dbReference type="PANTHER" id="PTHR47618:SF1">
    <property type="entry name" value="BIFUNCTIONAL OLIGORIBONUCLEASE AND PAP PHOSPHATASE NRNA"/>
    <property type="match status" value="1"/>
</dbReference>